<proteinExistence type="predicted"/>
<accession>A0A8S9SW40</accession>
<dbReference type="InterPro" id="IPR009091">
    <property type="entry name" value="RCC1/BLIP-II"/>
</dbReference>
<dbReference type="PANTHER" id="PTHR22870">
    <property type="entry name" value="REGULATOR OF CHROMOSOME CONDENSATION"/>
    <property type="match status" value="1"/>
</dbReference>
<evidence type="ECO:0000256" key="1">
    <source>
        <dbReference type="ARBA" id="ARBA00022737"/>
    </source>
</evidence>
<dbReference type="PROSITE" id="PS50012">
    <property type="entry name" value="RCC1_3"/>
    <property type="match status" value="2"/>
</dbReference>
<dbReference type="SUPFAM" id="SSF50985">
    <property type="entry name" value="RCC1/BLIP-II"/>
    <property type="match status" value="1"/>
</dbReference>
<feature type="repeat" description="RCC1" evidence="2">
    <location>
        <begin position="1"/>
        <end position="52"/>
    </location>
</feature>
<dbReference type="InterPro" id="IPR051210">
    <property type="entry name" value="Ub_ligase/GEF_domain"/>
</dbReference>
<name>A0A8S9SW40_BRACR</name>
<dbReference type="AlphaFoldDB" id="A0A8S9SW40"/>
<comment type="caution">
    <text evidence="3">The sequence shown here is derived from an EMBL/GenBank/DDBJ whole genome shotgun (WGS) entry which is preliminary data.</text>
</comment>
<feature type="repeat" description="RCC1" evidence="2">
    <location>
        <begin position="53"/>
        <end position="107"/>
    </location>
</feature>
<evidence type="ECO:0000313" key="4">
    <source>
        <dbReference type="Proteomes" id="UP000712600"/>
    </source>
</evidence>
<keyword evidence="1" id="KW-0677">Repeat</keyword>
<dbReference type="PANTHER" id="PTHR22870:SF428">
    <property type="entry name" value="REGULATOR OF CHROMOSOME CONDENSATION (RCC1) FAMILY PROTEIN"/>
    <property type="match status" value="1"/>
</dbReference>
<reference evidence="3" key="1">
    <citation type="submission" date="2019-12" db="EMBL/GenBank/DDBJ databases">
        <title>Genome sequencing and annotation of Brassica cretica.</title>
        <authorList>
            <person name="Studholme D.J."/>
            <person name="Sarris P."/>
        </authorList>
    </citation>
    <scope>NUCLEOTIDE SEQUENCE</scope>
    <source>
        <strain evidence="3">PFS-109/04</strain>
        <tissue evidence="3">Leaf</tissue>
    </source>
</reference>
<dbReference type="Pfam" id="PF00415">
    <property type="entry name" value="RCC1"/>
    <property type="match status" value="2"/>
</dbReference>
<evidence type="ECO:0000313" key="3">
    <source>
        <dbReference type="EMBL" id="KAF3604560.1"/>
    </source>
</evidence>
<sequence length="314" mass="34186">GQMFSWGEESGGRLGHGVCSSFPYPNLIHEFDGSSVELADCGEFNTCAVIASGELYAWGDGAHNAGLLGIGSETSHWKPVRILGQMEGINVRTISCGACIQLLCHQKIGSSGRTVARGNALIRSSSLETSVPWSKLMVKDVRQLRLNLDTMEASCLELDDSLSWGQLAIRSPQLGRVFRSGPVWPGPSGYRAVPMVRVGRRVHVRSWLNQEMRQRPGGVGFRVGTAWGAVGAVMGAVLSGFGRKGTRGQVASPWPILCNRSARAVTGPSLYKYRPLGSILGIIFPRESPEEIVRQKRKRVAGDLKSNRVWWCLI</sequence>
<feature type="non-terminal residue" evidence="3">
    <location>
        <position position="1"/>
    </location>
</feature>
<protein>
    <submittedName>
        <fullName evidence="3">Uncharacterized protein</fullName>
    </submittedName>
</protein>
<evidence type="ECO:0000256" key="2">
    <source>
        <dbReference type="PROSITE-ProRule" id="PRU00235"/>
    </source>
</evidence>
<dbReference type="Gene3D" id="2.130.10.30">
    <property type="entry name" value="Regulator of chromosome condensation 1/beta-lactamase-inhibitor protein II"/>
    <property type="match status" value="1"/>
</dbReference>
<organism evidence="3 4">
    <name type="scientific">Brassica cretica</name>
    <name type="common">Mustard</name>
    <dbReference type="NCBI Taxonomy" id="69181"/>
    <lineage>
        <taxon>Eukaryota</taxon>
        <taxon>Viridiplantae</taxon>
        <taxon>Streptophyta</taxon>
        <taxon>Embryophyta</taxon>
        <taxon>Tracheophyta</taxon>
        <taxon>Spermatophyta</taxon>
        <taxon>Magnoliopsida</taxon>
        <taxon>eudicotyledons</taxon>
        <taxon>Gunneridae</taxon>
        <taxon>Pentapetalae</taxon>
        <taxon>rosids</taxon>
        <taxon>malvids</taxon>
        <taxon>Brassicales</taxon>
        <taxon>Brassicaceae</taxon>
        <taxon>Brassiceae</taxon>
        <taxon>Brassica</taxon>
    </lineage>
</organism>
<gene>
    <name evidence="3" type="ORF">F2Q69_00035526</name>
</gene>
<dbReference type="EMBL" id="QGKX02000004">
    <property type="protein sequence ID" value="KAF3604560.1"/>
    <property type="molecule type" value="Genomic_DNA"/>
</dbReference>
<dbReference type="InterPro" id="IPR000408">
    <property type="entry name" value="Reg_chr_condens"/>
</dbReference>
<dbReference type="Proteomes" id="UP000712600">
    <property type="component" value="Unassembled WGS sequence"/>
</dbReference>